<reference evidence="2" key="1">
    <citation type="submission" date="2022-11" db="UniProtKB">
        <authorList>
            <consortium name="WormBaseParasite"/>
        </authorList>
    </citation>
    <scope>IDENTIFICATION</scope>
</reference>
<name>A0A915IU78_ROMCU</name>
<keyword evidence="1" id="KW-1185">Reference proteome</keyword>
<evidence type="ECO:0000313" key="2">
    <source>
        <dbReference type="WBParaSite" id="nRc.2.0.1.t16934-RA"/>
    </source>
</evidence>
<dbReference type="Proteomes" id="UP000887565">
    <property type="component" value="Unplaced"/>
</dbReference>
<sequence>MQEVQIRRIKGKDVCLITGWFGDSMGFIVLSSKSQKEKMAEPLRADIFQLNKSIPLPKFQPVNIGSGSGFVSPINRKSTFNALSVDADSTTINGETPLQLIVVSDGIGDLLDTILTPKSSNVNSTQSFAFHRRTAYGGESVKKLAKHLPFGHFLNKISQNSLLISGLSSAMSSDP</sequence>
<dbReference type="WBParaSite" id="nRc.2.0.1.t16934-RA">
    <property type="protein sequence ID" value="nRc.2.0.1.t16934-RA"/>
    <property type="gene ID" value="nRc.2.0.1.g16934"/>
</dbReference>
<accession>A0A915IU78</accession>
<protein>
    <submittedName>
        <fullName evidence="2">PPM-type phosphatase domain-containing protein</fullName>
    </submittedName>
</protein>
<dbReference type="AlphaFoldDB" id="A0A915IU78"/>
<evidence type="ECO:0000313" key="1">
    <source>
        <dbReference type="Proteomes" id="UP000887565"/>
    </source>
</evidence>
<organism evidence="1 2">
    <name type="scientific">Romanomermis culicivorax</name>
    <name type="common">Nematode worm</name>
    <dbReference type="NCBI Taxonomy" id="13658"/>
    <lineage>
        <taxon>Eukaryota</taxon>
        <taxon>Metazoa</taxon>
        <taxon>Ecdysozoa</taxon>
        <taxon>Nematoda</taxon>
        <taxon>Enoplea</taxon>
        <taxon>Dorylaimia</taxon>
        <taxon>Mermithida</taxon>
        <taxon>Mermithoidea</taxon>
        <taxon>Mermithidae</taxon>
        <taxon>Romanomermis</taxon>
    </lineage>
</organism>
<proteinExistence type="predicted"/>